<sequence length="204" mass="22621">MKLPWQPRIPAATPAWDTPISEARLLAVDVETTGLDPDRDRVVSVGWVPLDADGIDLGGARYYVITGGPVGDSATLHGLTDDTVATGVSVEQAHSEFIHALQGRMMLAHYADIERGFMARIHRQLTGERIDYPAVDTFAIERRHMERLARYPRGEDLRLARVRERYGLPGYANHNALTDALACAELFLAQTATLKVATLKDLRY</sequence>
<keyword evidence="3" id="KW-0269">Exonuclease</keyword>
<feature type="domain" description="Exonuclease" evidence="4">
    <location>
        <begin position="24"/>
        <end position="196"/>
    </location>
</feature>
<evidence type="ECO:0000313" key="6">
    <source>
        <dbReference type="Proteomes" id="UP001180840"/>
    </source>
</evidence>
<dbReference type="SMART" id="SM00479">
    <property type="entry name" value="EXOIII"/>
    <property type="match status" value="1"/>
</dbReference>
<evidence type="ECO:0000259" key="4">
    <source>
        <dbReference type="SMART" id="SM00479"/>
    </source>
</evidence>
<dbReference type="InterPro" id="IPR012337">
    <property type="entry name" value="RNaseH-like_sf"/>
</dbReference>
<evidence type="ECO:0000256" key="1">
    <source>
        <dbReference type="ARBA" id="ARBA00022722"/>
    </source>
</evidence>
<evidence type="ECO:0000256" key="3">
    <source>
        <dbReference type="ARBA" id="ARBA00022839"/>
    </source>
</evidence>
<name>A0ABU1ZZ79_9CORY</name>
<keyword evidence="5" id="KW-0808">Transferase</keyword>
<dbReference type="Proteomes" id="UP001180840">
    <property type="component" value="Unassembled WGS sequence"/>
</dbReference>
<keyword evidence="1" id="KW-0540">Nuclease</keyword>
<evidence type="ECO:0000256" key="2">
    <source>
        <dbReference type="ARBA" id="ARBA00022801"/>
    </source>
</evidence>
<dbReference type="GO" id="GO:0003887">
    <property type="term" value="F:DNA-directed DNA polymerase activity"/>
    <property type="evidence" value="ECO:0007669"/>
    <property type="project" value="UniProtKB-EC"/>
</dbReference>
<keyword evidence="6" id="KW-1185">Reference proteome</keyword>
<proteinExistence type="predicted"/>
<dbReference type="Pfam" id="PF00929">
    <property type="entry name" value="RNase_T"/>
    <property type="match status" value="1"/>
</dbReference>
<dbReference type="EC" id="2.7.7.7" evidence="5"/>
<dbReference type="InterPro" id="IPR036397">
    <property type="entry name" value="RNaseH_sf"/>
</dbReference>
<organism evidence="5 6">
    <name type="scientific">Corynebacterium guangdongense</name>
    <dbReference type="NCBI Taxonomy" id="1783348"/>
    <lineage>
        <taxon>Bacteria</taxon>
        <taxon>Bacillati</taxon>
        <taxon>Actinomycetota</taxon>
        <taxon>Actinomycetes</taxon>
        <taxon>Mycobacteriales</taxon>
        <taxon>Corynebacteriaceae</taxon>
        <taxon>Corynebacterium</taxon>
    </lineage>
</organism>
<dbReference type="Gene3D" id="3.30.420.10">
    <property type="entry name" value="Ribonuclease H-like superfamily/Ribonuclease H"/>
    <property type="match status" value="1"/>
</dbReference>
<comment type="caution">
    <text evidence="5">The sequence shown here is derived from an EMBL/GenBank/DDBJ whole genome shotgun (WGS) entry which is preliminary data.</text>
</comment>
<dbReference type="PANTHER" id="PTHR30231">
    <property type="entry name" value="DNA POLYMERASE III SUBUNIT EPSILON"/>
    <property type="match status" value="1"/>
</dbReference>
<dbReference type="CDD" id="cd06127">
    <property type="entry name" value="DEDDh"/>
    <property type="match status" value="1"/>
</dbReference>
<gene>
    <name evidence="5" type="ORF">J2S39_000869</name>
</gene>
<keyword evidence="2" id="KW-0378">Hydrolase</keyword>
<protein>
    <submittedName>
        <fullName evidence="5">DNA polymerase-3 subunit epsilon</fullName>
        <ecNumber evidence="5">2.7.7.7</ecNumber>
    </submittedName>
</protein>
<dbReference type="PANTHER" id="PTHR30231:SF4">
    <property type="entry name" value="PROTEIN NEN2"/>
    <property type="match status" value="1"/>
</dbReference>
<dbReference type="RefSeq" id="WP_290198155.1">
    <property type="nucleotide sequence ID" value="NZ_CP047654.1"/>
</dbReference>
<reference evidence="5" key="1">
    <citation type="submission" date="2023-07" db="EMBL/GenBank/DDBJ databases">
        <title>Sequencing the genomes of 1000 actinobacteria strains.</title>
        <authorList>
            <person name="Klenk H.-P."/>
        </authorList>
    </citation>
    <scope>NUCLEOTIDE SEQUENCE</scope>
    <source>
        <strain evidence="5">DSM 107476</strain>
    </source>
</reference>
<evidence type="ECO:0000313" key="5">
    <source>
        <dbReference type="EMBL" id="MDR7329193.1"/>
    </source>
</evidence>
<dbReference type="InterPro" id="IPR013520">
    <property type="entry name" value="Ribonucl_H"/>
</dbReference>
<keyword evidence="5" id="KW-0548">Nucleotidyltransferase</keyword>
<dbReference type="SUPFAM" id="SSF53098">
    <property type="entry name" value="Ribonuclease H-like"/>
    <property type="match status" value="1"/>
</dbReference>
<accession>A0ABU1ZZ79</accession>
<dbReference type="EMBL" id="JAVDXZ010000001">
    <property type="protein sequence ID" value="MDR7329193.1"/>
    <property type="molecule type" value="Genomic_DNA"/>
</dbReference>